<dbReference type="EMBL" id="QJKJ01008195">
    <property type="protein sequence ID" value="RDX80518.1"/>
    <property type="molecule type" value="Genomic_DNA"/>
</dbReference>
<proteinExistence type="predicted"/>
<evidence type="ECO:0000313" key="1">
    <source>
        <dbReference type="EMBL" id="RDX80518.1"/>
    </source>
</evidence>
<dbReference type="Proteomes" id="UP000257109">
    <property type="component" value="Unassembled WGS sequence"/>
</dbReference>
<reference evidence="1" key="1">
    <citation type="submission" date="2018-05" db="EMBL/GenBank/DDBJ databases">
        <title>Draft genome of Mucuna pruriens seed.</title>
        <authorList>
            <person name="Nnadi N.E."/>
            <person name="Vos R."/>
            <person name="Hasami M.H."/>
            <person name="Devisetty U.K."/>
            <person name="Aguiy J.C."/>
        </authorList>
    </citation>
    <scope>NUCLEOTIDE SEQUENCE [LARGE SCALE GENOMIC DNA]</scope>
    <source>
        <strain evidence="1">JCA_2017</strain>
    </source>
</reference>
<organism evidence="1 2">
    <name type="scientific">Mucuna pruriens</name>
    <name type="common">Velvet bean</name>
    <name type="synonym">Dolichos pruriens</name>
    <dbReference type="NCBI Taxonomy" id="157652"/>
    <lineage>
        <taxon>Eukaryota</taxon>
        <taxon>Viridiplantae</taxon>
        <taxon>Streptophyta</taxon>
        <taxon>Embryophyta</taxon>
        <taxon>Tracheophyta</taxon>
        <taxon>Spermatophyta</taxon>
        <taxon>Magnoliopsida</taxon>
        <taxon>eudicotyledons</taxon>
        <taxon>Gunneridae</taxon>
        <taxon>Pentapetalae</taxon>
        <taxon>rosids</taxon>
        <taxon>fabids</taxon>
        <taxon>Fabales</taxon>
        <taxon>Fabaceae</taxon>
        <taxon>Papilionoideae</taxon>
        <taxon>50 kb inversion clade</taxon>
        <taxon>NPAAA clade</taxon>
        <taxon>indigoferoid/millettioid clade</taxon>
        <taxon>Phaseoleae</taxon>
        <taxon>Mucuna</taxon>
    </lineage>
</organism>
<gene>
    <name evidence="1" type="ORF">CR513_38931</name>
</gene>
<keyword evidence="2" id="KW-1185">Reference proteome</keyword>
<feature type="non-terminal residue" evidence="1">
    <location>
        <position position="160"/>
    </location>
</feature>
<name>A0A371FQC6_MUCPR</name>
<sequence>MENTTTPPTNDHSCSNREENRRKLMLEHNYTTEDPQLNPTFVSKKNNLENICPKEAKTWHDHYQKPYRTIEIYWKPQSQYKVSAKIYYLNSKLKVLHLQPLNKHCSYRKYKEMNPRFRCNRPSDEVICRLYITKFLSNNHLFVNYVMFKCFSMTQSAWSS</sequence>
<dbReference type="AlphaFoldDB" id="A0A371FQC6"/>
<accession>A0A371FQC6</accession>
<protein>
    <submittedName>
        <fullName evidence="1">Uncharacterized protein</fullName>
    </submittedName>
</protein>
<evidence type="ECO:0000313" key="2">
    <source>
        <dbReference type="Proteomes" id="UP000257109"/>
    </source>
</evidence>
<comment type="caution">
    <text evidence="1">The sequence shown here is derived from an EMBL/GenBank/DDBJ whole genome shotgun (WGS) entry which is preliminary data.</text>
</comment>